<dbReference type="SUPFAM" id="SSF55961">
    <property type="entry name" value="Bet v1-like"/>
    <property type="match status" value="1"/>
</dbReference>
<dbReference type="GO" id="GO:0016020">
    <property type="term" value="C:membrane"/>
    <property type="evidence" value="ECO:0007669"/>
    <property type="project" value="UniProtKB-SubCell"/>
</dbReference>
<keyword evidence="7" id="KW-0282">Flagellum</keyword>
<evidence type="ECO:0000256" key="12">
    <source>
        <dbReference type="ARBA" id="ARBA00023136"/>
    </source>
</evidence>
<evidence type="ECO:0000313" key="18">
    <source>
        <dbReference type="EnsemblMetazoa" id="CJA07845.1"/>
    </source>
</evidence>
<dbReference type="GO" id="GO:0005829">
    <property type="term" value="C:cytosol"/>
    <property type="evidence" value="ECO:0007669"/>
    <property type="project" value="UniProtKB-ARBA"/>
</dbReference>
<keyword evidence="5" id="KW-0963">Cytoplasm</keyword>
<accession>A0A8R1DPY4</accession>
<evidence type="ECO:0000256" key="2">
    <source>
        <dbReference type="ARBA" id="ARBA00004370"/>
    </source>
</evidence>
<dbReference type="PANTHER" id="PTHR19308">
    <property type="entry name" value="PHOSPHATIDYLCHOLINE TRANSFER PROTEIN"/>
    <property type="match status" value="1"/>
</dbReference>
<reference evidence="19" key="1">
    <citation type="submission" date="2010-08" db="EMBL/GenBank/DDBJ databases">
        <authorList>
            <consortium name="Caenorhabditis japonica Sequencing Consortium"/>
            <person name="Wilson R.K."/>
        </authorList>
    </citation>
    <scope>NUCLEOTIDE SEQUENCE [LARGE SCALE GENOMIC DNA]</scope>
    <source>
        <strain evidence="19">DF5081</strain>
    </source>
</reference>
<dbReference type="InterPro" id="IPR023393">
    <property type="entry name" value="START-like_dom_sf"/>
</dbReference>
<name>A0A8R1DPY4_CAEJA</name>
<dbReference type="GO" id="GO:0006869">
    <property type="term" value="P:lipid transport"/>
    <property type="evidence" value="ECO:0007669"/>
    <property type="project" value="UniProtKB-KW"/>
</dbReference>
<keyword evidence="9" id="KW-0445">Lipid transport</keyword>
<evidence type="ECO:0000256" key="8">
    <source>
        <dbReference type="ARBA" id="ARBA00022990"/>
    </source>
</evidence>
<dbReference type="InterPro" id="IPR041951">
    <property type="entry name" value="STARD10_START"/>
</dbReference>
<evidence type="ECO:0000256" key="4">
    <source>
        <dbReference type="ARBA" id="ARBA00022448"/>
    </source>
</evidence>
<feature type="domain" description="START" evidence="17">
    <location>
        <begin position="45"/>
        <end position="236"/>
    </location>
</feature>
<keyword evidence="11" id="KW-0446">Lipid-binding</keyword>
<evidence type="ECO:0000256" key="13">
    <source>
        <dbReference type="ARBA" id="ARBA00023273"/>
    </source>
</evidence>
<evidence type="ECO:0000256" key="10">
    <source>
        <dbReference type="ARBA" id="ARBA00023069"/>
    </source>
</evidence>
<keyword evidence="12" id="KW-0472">Membrane</keyword>
<proteinExistence type="predicted"/>
<dbReference type="Pfam" id="PF01852">
    <property type="entry name" value="START"/>
    <property type="match status" value="1"/>
</dbReference>
<evidence type="ECO:0000256" key="1">
    <source>
        <dbReference type="ARBA" id="ARBA00004230"/>
    </source>
</evidence>
<dbReference type="GO" id="GO:0031514">
    <property type="term" value="C:motile cilium"/>
    <property type="evidence" value="ECO:0007669"/>
    <property type="project" value="UniProtKB-SubCell"/>
</dbReference>
<dbReference type="PANTHER" id="PTHR19308:SF14">
    <property type="entry name" value="START DOMAIN-CONTAINING PROTEIN"/>
    <property type="match status" value="1"/>
</dbReference>
<dbReference type="CDD" id="cd08871">
    <property type="entry name" value="START_STARD10-like"/>
    <property type="match status" value="1"/>
</dbReference>
<organism evidence="18 19">
    <name type="scientific">Caenorhabditis japonica</name>
    <dbReference type="NCBI Taxonomy" id="281687"/>
    <lineage>
        <taxon>Eukaryota</taxon>
        <taxon>Metazoa</taxon>
        <taxon>Ecdysozoa</taxon>
        <taxon>Nematoda</taxon>
        <taxon>Chromadorea</taxon>
        <taxon>Rhabditida</taxon>
        <taxon>Rhabditina</taxon>
        <taxon>Rhabditomorpha</taxon>
        <taxon>Rhabditoidea</taxon>
        <taxon>Rhabditidae</taxon>
        <taxon>Peloderinae</taxon>
        <taxon>Caenorhabditis</taxon>
    </lineage>
</organism>
<keyword evidence="10" id="KW-0969">Cilium</keyword>
<evidence type="ECO:0000256" key="9">
    <source>
        <dbReference type="ARBA" id="ARBA00023055"/>
    </source>
</evidence>
<dbReference type="FunFam" id="3.30.530.20:FF:000008">
    <property type="entry name" value="START domain containing 10"/>
    <property type="match status" value="1"/>
</dbReference>
<reference evidence="18" key="2">
    <citation type="submission" date="2022-06" db="UniProtKB">
        <authorList>
            <consortium name="EnsemblMetazoa"/>
        </authorList>
    </citation>
    <scope>IDENTIFICATION</scope>
    <source>
        <strain evidence="18">DF5081</strain>
    </source>
</reference>
<dbReference type="InterPro" id="IPR002913">
    <property type="entry name" value="START_lipid-bd_dom"/>
</dbReference>
<sequence>MKTQFKSAFTVLSASLQISLCSRGRAQISEMRVNVARVWEDADYEKVRVLCENHDDWVEVYNKKDIRVFTQNIENSNYQMIKASAFFPDVPASVAYDVLHDSAYRSHWDKYMIKQESIGLINPNNDVCYYSLNSFPPIRPRDFVMQRSWLETDNDRLICSHSICHEDYPPAKGCIRATVLLSGYLIKPKESGCEVIYISHSDPKGKLPTWLVNRVTKVVAPKVIKKLHKACIGYAVWKEKHHPSWKPWSVPEQQMDFPRVDLLKCQPKDYEQEIIDESNLSAVSISTKDDDEDSLKN</sequence>
<dbReference type="AlphaFoldDB" id="A0A8R1DPY4"/>
<comment type="subcellular location">
    <subcellularLocation>
        <location evidence="1">Cell projection</location>
        <location evidence="1">Cilium</location>
        <location evidence="1">Flagellum</location>
    </subcellularLocation>
    <subcellularLocation>
        <location evidence="3">Cytoplasm</location>
    </subcellularLocation>
    <subcellularLocation>
        <location evidence="2">Membrane</location>
    </subcellularLocation>
</comment>
<evidence type="ECO:0000313" key="19">
    <source>
        <dbReference type="Proteomes" id="UP000005237"/>
    </source>
</evidence>
<evidence type="ECO:0000256" key="7">
    <source>
        <dbReference type="ARBA" id="ARBA00022846"/>
    </source>
</evidence>
<keyword evidence="6" id="KW-0597">Phosphoprotein</keyword>
<evidence type="ECO:0000256" key="3">
    <source>
        <dbReference type="ARBA" id="ARBA00004496"/>
    </source>
</evidence>
<evidence type="ECO:0000256" key="11">
    <source>
        <dbReference type="ARBA" id="ARBA00023121"/>
    </source>
</evidence>
<dbReference type="EnsemblMetazoa" id="CJA07845.1">
    <property type="protein sequence ID" value="CJA07845.1"/>
    <property type="gene ID" value="WBGene00127049"/>
</dbReference>
<protein>
    <recommendedName>
        <fullName evidence="14">START domain-containing protein 10</fullName>
    </recommendedName>
    <alternativeName>
        <fullName evidence="15">PCTP-like protein</fullName>
    </alternativeName>
    <alternativeName>
        <fullName evidence="16">StAR-related lipid transfer protein 10</fullName>
    </alternativeName>
</protein>
<dbReference type="PROSITE" id="PS50848">
    <property type="entry name" value="START"/>
    <property type="match status" value="1"/>
</dbReference>
<keyword evidence="19" id="KW-1185">Reference proteome</keyword>
<evidence type="ECO:0000256" key="16">
    <source>
        <dbReference type="ARBA" id="ARBA00080073"/>
    </source>
</evidence>
<evidence type="ECO:0000259" key="17">
    <source>
        <dbReference type="PROSITE" id="PS50848"/>
    </source>
</evidence>
<keyword evidence="8" id="KW-0007">Acetylation</keyword>
<dbReference type="InterPro" id="IPR051213">
    <property type="entry name" value="START_lipid_transfer"/>
</dbReference>
<dbReference type="SMART" id="SM00234">
    <property type="entry name" value="START"/>
    <property type="match status" value="1"/>
</dbReference>
<dbReference type="GO" id="GO:0008289">
    <property type="term" value="F:lipid binding"/>
    <property type="evidence" value="ECO:0007669"/>
    <property type="project" value="UniProtKB-KW"/>
</dbReference>
<evidence type="ECO:0000256" key="6">
    <source>
        <dbReference type="ARBA" id="ARBA00022553"/>
    </source>
</evidence>
<evidence type="ECO:0000256" key="14">
    <source>
        <dbReference type="ARBA" id="ARBA00070345"/>
    </source>
</evidence>
<dbReference type="Proteomes" id="UP000005237">
    <property type="component" value="Unassembled WGS sequence"/>
</dbReference>
<dbReference type="Gene3D" id="3.30.530.20">
    <property type="match status" value="1"/>
</dbReference>
<evidence type="ECO:0000256" key="5">
    <source>
        <dbReference type="ARBA" id="ARBA00022490"/>
    </source>
</evidence>
<evidence type="ECO:0000256" key="15">
    <source>
        <dbReference type="ARBA" id="ARBA00076937"/>
    </source>
</evidence>
<keyword evidence="4" id="KW-0813">Transport</keyword>
<keyword evidence="13" id="KW-0966">Cell projection</keyword>